<dbReference type="Pfam" id="PF10531">
    <property type="entry name" value="SLBB"/>
    <property type="match status" value="4"/>
</dbReference>
<keyword evidence="13" id="KW-0998">Cell outer membrane</keyword>
<keyword evidence="7 15" id="KW-0732">Signal</keyword>
<dbReference type="eggNOG" id="COG1596">
    <property type="taxonomic scope" value="Bacteria"/>
</dbReference>
<feature type="chain" id="PRO_5002720635" evidence="15">
    <location>
        <begin position="26"/>
        <end position="931"/>
    </location>
</feature>
<accession>A8H2D4</accession>
<evidence type="ECO:0000256" key="4">
    <source>
        <dbReference type="ARBA" id="ARBA00022452"/>
    </source>
</evidence>
<evidence type="ECO:0000256" key="14">
    <source>
        <dbReference type="ARBA" id="ARBA00023288"/>
    </source>
</evidence>
<dbReference type="RefSeq" id="WP_012154647.1">
    <property type="nucleotide sequence ID" value="NC_009901.1"/>
</dbReference>
<evidence type="ECO:0000256" key="13">
    <source>
        <dbReference type="ARBA" id="ARBA00023237"/>
    </source>
</evidence>
<evidence type="ECO:0000256" key="5">
    <source>
        <dbReference type="ARBA" id="ARBA00022597"/>
    </source>
</evidence>
<dbReference type="AlphaFoldDB" id="A8H2D4"/>
<dbReference type="Proteomes" id="UP000002608">
    <property type="component" value="Chromosome"/>
</dbReference>
<evidence type="ECO:0000256" key="15">
    <source>
        <dbReference type="SAM" id="SignalP"/>
    </source>
</evidence>
<dbReference type="STRING" id="398579.Spea_1395"/>
<feature type="signal peptide" evidence="15">
    <location>
        <begin position="1"/>
        <end position="25"/>
    </location>
</feature>
<feature type="domain" description="SLBB" evidence="18">
    <location>
        <begin position="225"/>
        <end position="302"/>
    </location>
</feature>
<keyword evidence="14" id="KW-0449">Lipoprotein</keyword>
<dbReference type="GO" id="GO:0006811">
    <property type="term" value="P:monoatomic ion transport"/>
    <property type="evidence" value="ECO:0007669"/>
    <property type="project" value="UniProtKB-KW"/>
</dbReference>
<evidence type="ECO:0000256" key="10">
    <source>
        <dbReference type="ARBA" id="ARBA00023114"/>
    </source>
</evidence>
<dbReference type="InterPro" id="IPR054765">
    <property type="entry name" value="SLBB_dom"/>
</dbReference>
<evidence type="ECO:0000256" key="1">
    <source>
        <dbReference type="ARBA" id="ARBA00004571"/>
    </source>
</evidence>
<dbReference type="InterPro" id="IPR049712">
    <property type="entry name" value="Poly_export"/>
</dbReference>
<evidence type="ECO:0000259" key="16">
    <source>
        <dbReference type="Pfam" id="PF02563"/>
    </source>
</evidence>
<organism evidence="19 20">
    <name type="scientific">Shewanella pealeana (strain ATCC 700345 / ANG-SQ1)</name>
    <dbReference type="NCBI Taxonomy" id="398579"/>
    <lineage>
        <taxon>Bacteria</taxon>
        <taxon>Pseudomonadati</taxon>
        <taxon>Pseudomonadota</taxon>
        <taxon>Gammaproteobacteria</taxon>
        <taxon>Alteromonadales</taxon>
        <taxon>Shewanellaceae</taxon>
        <taxon>Shewanella</taxon>
    </lineage>
</organism>
<evidence type="ECO:0000256" key="2">
    <source>
        <dbReference type="ARBA" id="ARBA00009450"/>
    </source>
</evidence>
<sequence length="931" mass="101770">MLNKTKKFIIAGMSALILLSGQASAITPSPQMMEQFKNLPASEQQRLAKQYGIDPSMLGGGSSSQPQLENPNLVNQRAQYDENGQLIQTDQFGNPVDAFGKPLKDKSDEQLKFEEDAAKKELKRFGYDLFAGEPTTFAPVSDVPVPSEYLVGPGDNIKVQLFGKDNKEYDLVINREGVIQFPELGPITVAGLTFSELRETLSERINQQMIGIQSNITMGELRSIRIFVAGDAYKPGSYTVSSLSTITQALFVAGGVNEIGSLRNIQVKRNGKLVGSMDLYDLLLRGDASGDINLRSGDVVFIPAVGGLVSVTGEVRRPAIYELKKHETMAQVIEMAAGIKPGAYPRRSSVERFNANSLKTILNVDLTTQAGKATKAVAGDVIRVKSATTQYEDAITVVGAVVRPGKYQWYQGQKVSDLVPSIWGDLSVSADLEYAIIVREINKQGDIQVYQFSPAKAINGKVASQDLTLQARDKVIFFNFSDLTQNRYELNKLVKDRVQKVQSLAGNSLIGNDLFEAGFSQLNQKKFADRSELGGVAINSQGVEQDPTAKAIKGEVNKMLVNLFEDSDLIKLSGEMNRGELLYPIIMKLNSQGRAGNGVAAVAVNGRVNNPGIYPLTVNARIKDLITAAGGLEEGAYTPRAELTSTYTTVDGSAIKHTNIALEAALQGDETQNIAIKGRDILTVMTTPDWQENKSVEIRGEVKFPGTYNIRRGETLADVLKRAGGFTEYAYLPSSVFVRESVRQQEQLEIKKLADQLRRDIATRGVSKDGNVVNYTDAQLMLTDLETIQAVGRLVVDLSAISVGIKQADLQLEDQDVLYIPSTKQTIAVMGEVQHAATHRFKEGQTLDQYLAMSGGARERADDDRTYVIKADGSVMLPNRSIWFSNESSLQPGDTIIVPLDTEYKDNLTLWTQVTSIIYNTAVAFATVANL</sequence>
<evidence type="ECO:0000256" key="8">
    <source>
        <dbReference type="ARBA" id="ARBA00023047"/>
    </source>
</evidence>
<keyword evidence="12" id="KW-0564">Palmitate</keyword>
<dbReference type="InterPro" id="IPR019554">
    <property type="entry name" value="Soluble_ligand-bd"/>
</dbReference>
<evidence type="ECO:0000313" key="20">
    <source>
        <dbReference type="Proteomes" id="UP000002608"/>
    </source>
</evidence>
<keyword evidence="10" id="KW-0626">Porin</keyword>
<keyword evidence="20" id="KW-1185">Reference proteome</keyword>
<dbReference type="KEGG" id="spl:Spea_1395"/>
<feature type="domain" description="Soluble ligand binding" evidence="17">
    <location>
        <begin position="602"/>
        <end position="644"/>
    </location>
</feature>
<feature type="domain" description="Soluble ligand binding" evidence="17">
    <location>
        <begin position="696"/>
        <end position="732"/>
    </location>
</feature>
<dbReference type="Pfam" id="PF22461">
    <property type="entry name" value="SLBB_2"/>
    <property type="match status" value="1"/>
</dbReference>
<keyword evidence="3" id="KW-0813">Transport</keyword>
<evidence type="ECO:0000256" key="7">
    <source>
        <dbReference type="ARBA" id="ARBA00022729"/>
    </source>
</evidence>
<name>A8H2D4_SHEPA</name>
<keyword evidence="11" id="KW-0472">Membrane</keyword>
<dbReference type="GO" id="GO:0009279">
    <property type="term" value="C:cell outer membrane"/>
    <property type="evidence" value="ECO:0007669"/>
    <property type="project" value="UniProtKB-SubCell"/>
</dbReference>
<evidence type="ECO:0000256" key="3">
    <source>
        <dbReference type="ARBA" id="ARBA00022448"/>
    </source>
</evidence>
<evidence type="ECO:0000256" key="6">
    <source>
        <dbReference type="ARBA" id="ARBA00022692"/>
    </source>
</evidence>
<dbReference type="OrthoDB" id="9808948at2"/>
<keyword evidence="9" id="KW-0406">Ion transport</keyword>
<dbReference type="EMBL" id="CP000851">
    <property type="protein sequence ID" value="ABV86721.1"/>
    <property type="molecule type" value="Genomic_DNA"/>
</dbReference>
<keyword evidence="8" id="KW-0625">Polysaccharide transport</keyword>
<evidence type="ECO:0000313" key="19">
    <source>
        <dbReference type="EMBL" id="ABV86721.1"/>
    </source>
</evidence>
<evidence type="ECO:0000256" key="9">
    <source>
        <dbReference type="ARBA" id="ARBA00023065"/>
    </source>
</evidence>
<evidence type="ECO:0000259" key="18">
    <source>
        <dbReference type="Pfam" id="PF22461"/>
    </source>
</evidence>
<dbReference type="GO" id="GO:0046930">
    <property type="term" value="C:pore complex"/>
    <property type="evidence" value="ECO:0007669"/>
    <property type="project" value="UniProtKB-KW"/>
</dbReference>
<dbReference type="Gene3D" id="3.10.560.10">
    <property type="entry name" value="Outer membrane lipoprotein wza domain like"/>
    <property type="match status" value="6"/>
</dbReference>
<keyword evidence="4" id="KW-1134">Transmembrane beta strand</keyword>
<dbReference type="PANTHER" id="PTHR33619">
    <property type="entry name" value="POLYSACCHARIDE EXPORT PROTEIN GFCE-RELATED"/>
    <property type="match status" value="1"/>
</dbReference>
<gene>
    <name evidence="19" type="ordered locus">Spea_1395</name>
</gene>
<comment type="similarity">
    <text evidence="2">Belongs to the BexD/CtrA/VexA family.</text>
</comment>
<proteinExistence type="inferred from homology"/>
<evidence type="ECO:0000256" key="12">
    <source>
        <dbReference type="ARBA" id="ARBA00023139"/>
    </source>
</evidence>
<evidence type="ECO:0000259" key="17">
    <source>
        <dbReference type="Pfam" id="PF10531"/>
    </source>
</evidence>
<dbReference type="GO" id="GO:0015288">
    <property type="term" value="F:porin activity"/>
    <property type="evidence" value="ECO:0007669"/>
    <property type="project" value="UniProtKB-KW"/>
</dbReference>
<keyword evidence="5" id="KW-0762">Sugar transport</keyword>
<comment type="subcellular location">
    <subcellularLocation>
        <location evidence="1">Cell outer membrane</location>
        <topology evidence="1">Multi-pass membrane protein</topology>
    </subcellularLocation>
</comment>
<feature type="domain" description="Soluble ligand binding" evidence="17">
    <location>
        <begin position="309"/>
        <end position="355"/>
    </location>
</feature>
<dbReference type="Pfam" id="PF02563">
    <property type="entry name" value="Poly_export"/>
    <property type="match status" value="1"/>
</dbReference>
<dbReference type="PANTHER" id="PTHR33619:SF3">
    <property type="entry name" value="POLYSACCHARIDE EXPORT PROTEIN GFCE-RELATED"/>
    <property type="match status" value="1"/>
</dbReference>
<protein>
    <submittedName>
        <fullName evidence="19">Polysaccharide export protein</fullName>
    </submittedName>
</protein>
<evidence type="ECO:0000256" key="11">
    <source>
        <dbReference type="ARBA" id="ARBA00023136"/>
    </source>
</evidence>
<dbReference type="Gene3D" id="3.30.1950.10">
    <property type="entry name" value="wza like domain"/>
    <property type="match status" value="1"/>
</dbReference>
<reference evidence="19 20" key="1">
    <citation type="submission" date="2007-10" db="EMBL/GenBank/DDBJ databases">
        <title>Complete sequence of Shewanella pealeana ATCC 700345.</title>
        <authorList>
            <consortium name="US DOE Joint Genome Institute"/>
            <person name="Copeland A."/>
            <person name="Lucas S."/>
            <person name="Lapidus A."/>
            <person name="Barry K."/>
            <person name="Glavina del Rio T."/>
            <person name="Dalin E."/>
            <person name="Tice H."/>
            <person name="Pitluck S."/>
            <person name="Chertkov O."/>
            <person name="Brettin T."/>
            <person name="Bruce D."/>
            <person name="Detter J.C."/>
            <person name="Han C."/>
            <person name="Schmutz J."/>
            <person name="Larimer F."/>
            <person name="Land M."/>
            <person name="Hauser L."/>
            <person name="Kyrpides N."/>
            <person name="Kim E."/>
            <person name="Zhao J.-S.Z."/>
            <person name="Manno D."/>
            <person name="Hawari J."/>
            <person name="Richardson P."/>
        </authorList>
    </citation>
    <scope>NUCLEOTIDE SEQUENCE [LARGE SCALE GENOMIC DNA]</scope>
    <source>
        <strain evidence="20">ATCC 700345 / ANG-SQ1</strain>
    </source>
</reference>
<dbReference type="InterPro" id="IPR003715">
    <property type="entry name" value="Poly_export_N"/>
</dbReference>
<feature type="domain" description="Polysaccharide export protein N-terminal" evidence="16">
    <location>
        <begin position="144"/>
        <end position="217"/>
    </location>
</feature>
<dbReference type="GO" id="GO:0015159">
    <property type="term" value="F:polysaccharide transmembrane transporter activity"/>
    <property type="evidence" value="ECO:0007669"/>
    <property type="project" value="InterPro"/>
</dbReference>
<feature type="domain" description="Soluble ligand binding" evidence="17">
    <location>
        <begin position="827"/>
        <end position="876"/>
    </location>
</feature>
<dbReference type="HOGENOM" id="CLU_011447_0_1_6"/>
<keyword evidence="6" id="KW-0812">Transmembrane</keyword>